<gene>
    <name evidence="3" type="ORF">CAUPRSCDRAFT_13015</name>
</gene>
<feature type="domain" description="Retrotransposon gag" evidence="2">
    <location>
        <begin position="146"/>
        <end position="227"/>
    </location>
</feature>
<proteinExistence type="predicted"/>
<reference evidence="4" key="1">
    <citation type="journal article" date="2018" name="Nat. Microbiol.">
        <title>Leveraging single-cell genomics to expand the fungal tree of life.</title>
        <authorList>
            <person name="Ahrendt S.R."/>
            <person name="Quandt C.A."/>
            <person name="Ciobanu D."/>
            <person name="Clum A."/>
            <person name="Salamov A."/>
            <person name="Andreopoulos B."/>
            <person name="Cheng J.F."/>
            <person name="Woyke T."/>
            <person name="Pelin A."/>
            <person name="Henrissat B."/>
            <person name="Reynolds N.K."/>
            <person name="Benny G.L."/>
            <person name="Smith M.E."/>
            <person name="James T.Y."/>
            <person name="Grigoriev I.V."/>
        </authorList>
    </citation>
    <scope>NUCLEOTIDE SEQUENCE [LARGE SCALE GENOMIC DNA]</scope>
    <source>
        <strain evidence="4">ATCC 52028</strain>
    </source>
</reference>
<dbReference type="InterPro" id="IPR005162">
    <property type="entry name" value="Retrotrans_gag_dom"/>
</dbReference>
<evidence type="ECO:0000313" key="3">
    <source>
        <dbReference type="EMBL" id="RKO95271.1"/>
    </source>
</evidence>
<protein>
    <recommendedName>
        <fullName evidence="2">Retrotransposon gag domain-containing protein</fullName>
    </recommendedName>
</protein>
<dbReference type="AlphaFoldDB" id="A0A4P9WQ50"/>
<feature type="compositionally biased region" description="Polar residues" evidence="1">
    <location>
        <begin position="39"/>
        <end position="55"/>
    </location>
</feature>
<sequence>MVNTRNTDYATRAGQLHHRGVRDQPLTAGHDVGIDREVTPQTQHSAMRSLSTPSLRATRVSIGDPSHPAHHTSTTPSTPTPTPAPAPVSTPAMASMYTSPAPPVSAPIPPFKGKGGNARLWLRVYASTTKLSGWNDEHRLLGVLAYLQGEALEWAVEQNTALTWSDFERQFTERYAAHHGRHDALERLMTLRLHAEPSYSDFRHKFTTALSAAGIRDDMAAISMLYR</sequence>
<feature type="compositionally biased region" description="Pro residues" evidence="1">
    <location>
        <begin position="78"/>
        <end position="88"/>
    </location>
</feature>
<organism evidence="3 4">
    <name type="scientific">Caulochytrium protostelioides</name>
    <dbReference type="NCBI Taxonomy" id="1555241"/>
    <lineage>
        <taxon>Eukaryota</taxon>
        <taxon>Fungi</taxon>
        <taxon>Fungi incertae sedis</taxon>
        <taxon>Chytridiomycota</taxon>
        <taxon>Chytridiomycota incertae sedis</taxon>
        <taxon>Chytridiomycetes</taxon>
        <taxon>Caulochytriales</taxon>
        <taxon>Caulochytriaceae</taxon>
        <taxon>Caulochytrium</taxon>
    </lineage>
</organism>
<evidence type="ECO:0000256" key="1">
    <source>
        <dbReference type="SAM" id="MobiDB-lite"/>
    </source>
</evidence>
<dbReference type="Proteomes" id="UP000268535">
    <property type="component" value="Unassembled WGS sequence"/>
</dbReference>
<name>A0A4P9WQ50_9FUNG</name>
<dbReference type="EMBL" id="ML012288">
    <property type="protein sequence ID" value="RKO95271.1"/>
    <property type="molecule type" value="Genomic_DNA"/>
</dbReference>
<dbReference type="Pfam" id="PF03732">
    <property type="entry name" value="Retrotrans_gag"/>
    <property type="match status" value="1"/>
</dbReference>
<feature type="region of interest" description="Disordered" evidence="1">
    <location>
        <begin position="1"/>
        <end position="101"/>
    </location>
</feature>
<evidence type="ECO:0000313" key="4">
    <source>
        <dbReference type="Proteomes" id="UP000268535"/>
    </source>
</evidence>
<feature type="non-terminal residue" evidence="3">
    <location>
        <position position="227"/>
    </location>
</feature>
<evidence type="ECO:0000259" key="2">
    <source>
        <dbReference type="Pfam" id="PF03732"/>
    </source>
</evidence>
<accession>A0A4P9WQ50</accession>